<keyword evidence="1" id="KW-0805">Transcription regulation</keyword>
<evidence type="ECO:0000256" key="3">
    <source>
        <dbReference type="ARBA" id="ARBA00023163"/>
    </source>
</evidence>
<evidence type="ECO:0000256" key="1">
    <source>
        <dbReference type="ARBA" id="ARBA00023015"/>
    </source>
</evidence>
<evidence type="ECO:0000256" key="2">
    <source>
        <dbReference type="ARBA" id="ARBA00023125"/>
    </source>
</evidence>
<organism evidence="5 6">
    <name type="scientific">Shiella aurantiaca</name>
    <dbReference type="NCBI Taxonomy" id="3058365"/>
    <lineage>
        <taxon>Bacteria</taxon>
        <taxon>Pseudomonadati</taxon>
        <taxon>Bacteroidota</taxon>
        <taxon>Cytophagia</taxon>
        <taxon>Cytophagales</taxon>
        <taxon>Shiellaceae</taxon>
        <taxon>Shiella</taxon>
    </lineage>
</organism>
<dbReference type="Proteomes" id="UP001168552">
    <property type="component" value="Unassembled WGS sequence"/>
</dbReference>
<keyword evidence="3" id="KW-0804">Transcription</keyword>
<dbReference type="InterPro" id="IPR009057">
    <property type="entry name" value="Homeodomain-like_sf"/>
</dbReference>
<reference evidence="5" key="1">
    <citation type="submission" date="2023-06" db="EMBL/GenBank/DDBJ databases">
        <title>Cytophagales bacterium Strain LB-30, isolated from soil.</title>
        <authorList>
            <person name="Liu B."/>
        </authorList>
    </citation>
    <scope>NUCLEOTIDE SEQUENCE</scope>
    <source>
        <strain evidence="5">LB-30</strain>
    </source>
</reference>
<evidence type="ECO:0000313" key="6">
    <source>
        <dbReference type="Proteomes" id="UP001168552"/>
    </source>
</evidence>
<dbReference type="Pfam" id="PF20240">
    <property type="entry name" value="DUF6597"/>
    <property type="match status" value="1"/>
</dbReference>
<dbReference type="SMART" id="SM00342">
    <property type="entry name" value="HTH_ARAC"/>
    <property type="match status" value="1"/>
</dbReference>
<protein>
    <submittedName>
        <fullName evidence="5">Helix-turn-helix domain-containing protein</fullName>
    </submittedName>
</protein>
<dbReference type="PANTHER" id="PTHR46796:SF13">
    <property type="entry name" value="HTH-TYPE TRANSCRIPTIONAL ACTIVATOR RHAS"/>
    <property type="match status" value="1"/>
</dbReference>
<keyword evidence="2" id="KW-0238">DNA-binding</keyword>
<name>A0ABT8F1C8_9BACT</name>
<gene>
    <name evidence="5" type="ORF">QWY31_01730</name>
</gene>
<evidence type="ECO:0000259" key="4">
    <source>
        <dbReference type="PROSITE" id="PS01124"/>
    </source>
</evidence>
<dbReference type="Gene3D" id="1.10.10.60">
    <property type="entry name" value="Homeodomain-like"/>
    <property type="match status" value="1"/>
</dbReference>
<keyword evidence="6" id="KW-1185">Reference proteome</keyword>
<dbReference type="InterPro" id="IPR046532">
    <property type="entry name" value="DUF6597"/>
</dbReference>
<dbReference type="SUPFAM" id="SSF46689">
    <property type="entry name" value="Homeodomain-like"/>
    <property type="match status" value="1"/>
</dbReference>
<evidence type="ECO:0000313" key="5">
    <source>
        <dbReference type="EMBL" id="MDN4164198.1"/>
    </source>
</evidence>
<dbReference type="EMBL" id="JAUHJS010000001">
    <property type="protein sequence ID" value="MDN4164198.1"/>
    <property type="molecule type" value="Genomic_DNA"/>
</dbReference>
<dbReference type="RefSeq" id="WP_320002724.1">
    <property type="nucleotide sequence ID" value="NZ_JAUHJS010000001.1"/>
</dbReference>
<dbReference type="InterPro" id="IPR018060">
    <property type="entry name" value="HTH_AraC"/>
</dbReference>
<comment type="caution">
    <text evidence="5">The sequence shown here is derived from an EMBL/GenBank/DDBJ whole genome shotgun (WGS) entry which is preliminary data.</text>
</comment>
<dbReference type="PROSITE" id="PS01124">
    <property type="entry name" value="HTH_ARAC_FAMILY_2"/>
    <property type="match status" value="1"/>
</dbReference>
<proteinExistence type="predicted"/>
<dbReference type="InterPro" id="IPR050204">
    <property type="entry name" value="AraC_XylS_family_regulators"/>
</dbReference>
<dbReference type="Pfam" id="PF12833">
    <property type="entry name" value="HTH_18"/>
    <property type="match status" value="1"/>
</dbReference>
<feature type="domain" description="HTH araC/xylS-type" evidence="4">
    <location>
        <begin position="165"/>
        <end position="267"/>
    </location>
</feature>
<sequence>MQNTTPYFTQYAPSPWLADYVDSYWVLEDTVMGQQEFIDKILPTVKYGMVFHYGQPTYGKHDHQKEFVLHPNGLFASKINRPLLVKSSLGRKIFGVKLKPHTTYAVLGIPAIQVTNHTLAIDTLFGASGNELTERMQNARDTQDRIRIIESFLAFRLGKGKYKTSDTVRFAVDRIRQHLGDISMKSLADDACVSERQMQRLFLQHVGVSPKFFARTVRINYVFDLLRINNSLQWQDIVFECGYFDQSHFIKEFKEFSNETPDAFFRKQSLMSAIFQGQVVDEEVSLLQNFA</sequence>
<dbReference type="PANTHER" id="PTHR46796">
    <property type="entry name" value="HTH-TYPE TRANSCRIPTIONAL ACTIVATOR RHAS-RELATED"/>
    <property type="match status" value="1"/>
</dbReference>
<accession>A0ABT8F1C8</accession>